<evidence type="ECO:0000313" key="2">
    <source>
        <dbReference type="Proteomes" id="UP000823399"/>
    </source>
</evidence>
<name>A0A9P7EVY3_9AGAM</name>
<dbReference type="GeneID" id="64696511"/>
<comment type="caution">
    <text evidence="1">The sequence shown here is derived from an EMBL/GenBank/DDBJ whole genome shotgun (WGS) entry which is preliminary data.</text>
</comment>
<dbReference type="OrthoDB" id="2692579at2759"/>
<keyword evidence="2" id="KW-1185">Reference proteome</keyword>
<protein>
    <submittedName>
        <fullName evidence="1">Uncharacterized protein</fullName>
    </submittedName>
</protein>
<accession>A0A9P7EVY3</accession>
<dbReference type="RefSeq" id="XP_041287345.1">
    <property type="nucleotide sequence ID" value="XM_041434252.1"/>
</dbReference>
<dbReference type="Proteomes" id="UP000823399">
    <property type="component" value="Unassembled WGS sequence"/>
</dbReference>
<organism evidence="1 2">
    <name type="scientific">Suillus discolor</name>
    <dbReference type="NCBI Taxonomy" id="1912936"/>
    <lineage>
        <taxon>Eukaryota</taxon>
        <taxon>Fungi</taxon>
        <taxon>Dikarya</taxon>
        <taxon>Basidiomycota</taxon>
        <taxon>Agaricomycotina</taxon>
        <taxon>Agaricomycetes</taxon>
        <taxon>Agaricomycetidae</taxon>
        <taxon>Boletales</taxon>
        <taxon>Suillineae</taxon>
        <taxon>Suillaceae</taxon>
        <taxon>Suillus</taxon>
    </lineage>
</organism>
<sequence>MNNAVTLVPSDQIIVAYSDGEITAGEISRALFYANSRLLAMHLYVDKSFATAMPGYAENFYTLMQWEMETFVTLFINISFLSRCSATIPKLLHDVIAILVVHKLVDRQPDVNEVLMEIKALPLSVHSAASDQYDIARMPDYFNAWWKENLGSCRVPDMLPKSSVQDVMELVEGHFSELPDHVETDLLPYMLTLGPVRQPEMVGSASLEQCRQTTIGRELLEILQRRMTNFLRSSDKLAGVVGPVAELTRAVASSQSLMDQLNTDDSASTYLAGELVYDTFMSKIHRQPVKPMSVGLLDVDTCIALEQLANVLAVAYFNPEQVVLRTPSVIIDSGGRIIVWYLPGAMTGMIMTDMQCATNSIGHLLNDSITTRKATEWRTHESNFYPSPDGKITPSCINISPAWFQQGREKHGFPKLDPEDSFSPQVSAALKGDAGRNITTSLQRSGILVSAALWVMHPDLYRAGIKTQVWLGEWATQYQLEDMCHHLKHWASVFNGSRIVTAWYMRDSIHNFVGTPRTDYAKYGNVQRSDPVEKKDV</sequence>
<dbReference type="AlphaFoldDB" id="A0A9P7EVY3"/>
<dbReference type="EMBL" id="JABBWM010000082">
    <property type="protein sequence ID" value="KAG2093900.1"/>
    <property type="molecule type" value="Genomic_DNA"/>
</dbReference>
<reference evidence="1" key="1">
    <citation type="journal article" date="2020" name="New Phytol.">
        <title>Comparative genomics reveals dynamic genome evolution in host specialist ectomycorrhizal fungi.</title>
        <authorList>
            <person name="Lofgren L.A."/>
            <person name="Nguyen N.H."/>
            <person name="Vilgalys R."/>
            <person name="Ruytinx J."/>
            <person name="Liao H.L."/>
            <person name="Branco S."/>
            <person name="Kuo A."/>
            <person name="LaButti K."/>
            <person name="Lipzen A."/>
            <person name="Andreopoulos W."/>
            <person name="Pangilinan J."/>
            <person name="Riley R."/>
            <person name="Hundley H."/>
            <person name="Na H."/>
            <person name="Barry K."/>
            <person name="Grigoriev I.V."/>
            <person name="Stajich J.E."/>
            <person name="Kennedy P.G."/>
        </authorList>
    </citation>
    <scope>NUCLEOTIDE SEQUENCE</scope>
    <source>
        <strain evidence="1">FC423</strain>
    </source>
</reference>
<gene>
    <name evidence="1" type="ORF">F5147DRAFT_657310</name>
</gene>
<proteinExistence type="predicted"/>
<evidence type="ECO:0000313" key="1">
    <source>
        <dbReference type="EMBL" id="KAG2093900.1"/>
    </source>
</evidence>